<dbReference type="EMBL" id="LFJC01000003">
    <property type="protein sequence ID" value="PIT04108.1"/>
    <property type="molecule type" value="Genomic_DNA"/>
</dbReference>
<dbReference type="GO" id="GO:0005506">
    <property type="term" value="F:iron ion binding"/>
    <property type="evidence" value="ECO:0007669"/>
    <property type="project" value="InterPro"/>
</dbReference>
<dbReference type="Pfam" id="PF01322">
    <property type="entry name" value="Cytochrom_C_2"/>
    <property type="match status" value="1"/>
</dbReference>
<evidence type="ECO:0008006" key="5">
    <source>
        <dbReference type="Google" id="ProtNLM"/>
    </source>
</evidence>
<organism evidence="3 4">
    <name type="scientific">Bradyrhizobium nitroreducens</name>
    <dbReference type="NCBI Taxonomy" id="709803"/>
    <lineage>
        <taxon>Bacteria</taxon>
        <taxon>Pseudomonadati</taxon>
        <taxon>Pseudomonadota</taxon>
        <taxon>Alphaproteobacteria</taxon>
        <taxon>Hyphomicrobiales</taxon>
        <taxon>Nitrobacteraceae</taxon>
        <taxon>Bradyrhizobium</taxon>
    </lineage>
</organism>
<dbReference type="AlphaFoldDB" id="A0A2M6UHR9"/>
<protein>
    <recommendedName>
        <fullName evidence="5">Cytochrome C</fullName>
    </recommendedName>
</protein>
<evidence type="ECO:0000313" key="4">
    <source>
        <dbReference type="Proteomes" id="UP000228930"/>
    </source>
</evidence>
<proteinExistence type="predicted"/>
<dbReference type="Proteomes" id="UP000228930">
    <property type="component" value="Unassembled WGS sequence"/>
</dbReference>
<keyword evidence="4" id="KW-1185">Reference proteome</keyword>
<feature type="region of interest" description="Disordered" evidence="1">
    <location>
        <begin position="27"/>
        <end position="57"/>
    </location>
</feature>
<evidence type="ECO:0000256" key="1">
    <source>
        <dbReference type="SAM" id="MobiDB-lite"/>
    </source>
</evidence>
<dbReference type="Gene3D" id="1.20.120.10">
    <property type="entry name" value="Cytochrome c/b562"/>
    <property type="match status" value="1"/>
</dbReference>
<feature type="chain" id="PRO_5014604465" description="Cytochrome C" evidence="2">
    <location>
        <begin position="25"/>
        <end position="200"/>
    </location>
</feature>
<accession>A0A2M6UHR9</accession>
<dbReference type="RefSeq" id="WP_100179229.1">
    <property type="nucleotide sequence ID" value="NZ_LFJC01000003.1"/>
</dbReference>
<feature type="compositionally biased region" description="Low complexity" evidence="1">
    <location>
        <begin position="33"/>
        <end position="48"/>
    </location>
</feature>
<dbReference type="InterPro" id="IPR002321">
    <property type="entry name" value="Cyt_c_II"/>
</dbReference>
<reference evidence="3 4" key="1">
    <citation type="submission" date="2015-06" db="EMBL/GenBank/DDBJ databases">
        <title>Comparative genome analysis of nirS-carrying Bradyrhizobium sp. strains.</title>
        <authorList>
            <person name="Ishii S."/>
            <person name="Jang J."/>
            <person name="Nishizawa T."/>
            <person name="Senoo K."/>
        </authorList>
    </citation>
    <scope>NUCLEOTIDE SEQUENCE [LARGE SCALE GENOMIC DNA]</scope>
    <source>
        <strain evidence="3 4">TSA1</strain>
    </source>
</reference>
<comment type="caution">
    <text evidence="3">The sequence shown here is derived from an EMBL/GenBank/DDBJ whole genome shotgun (WGS) entry which is preliminary data.</text>
</comment>
<dbReference type="GO" id="GO:0020037">
    <property type="term" value="F:heme binding"/>
    <property type="evidence" value="ECO:0007669"/>
    <property type="project" value="InterPro"/>
</dbReference>
<gene>
    <name evidence="3" type="ORF">TSA1_27545</name>
</gene>
<evidence type="ECO:0000256" key="2">
    <source>
        <dbReference type="SAM" id="SignalP"/>
    </source>
</evidence>
<feature type="region of interest" description="Disordered" evidence="1">
    <location>
        <begin position="110"/>
        <end position="136"/>
    </location>
</feature>
<name>A0A2M6UHR9_9BRAD</name>
<sequence length="200" mass="21369">MLSWWTKAASGGAAILAMAAVASAETSNHSGMHHQMQAGQSQAQDQAMNSHMSHGSAAKDTREMVQFPPDMQTHFLGNMRDHLQTLNEIVDALARDDYAAASKAAAERLGLDSPSAAGCRPPSLQQVSRPPGNKSPKPMTMEEMMEAYMPEAMRGIGLSMHTAASGLAKVAMTQDRAGTMAALSHVTQNCVSCHSSYRLR</sequence>
<feature type="signal peptide" evidence="2">
    <location>
        <begin position="1"/>
        <end position="24"/>
    </location>
</feature>
<evidence type="ECO:0000313" key="3">
    <source>
        <dbReference type="EMBL" id="PIT04108.1"/>
    </source>
</evidence>
<keyword evidence="2" id="KW-0732">Signal</keyword>
<dbReference type="SUPFAM" id="SSF47175">
    <property type="entry name" value="Cytochromes"/>
    <property type="match status" value="1"/>
</dbReference>
<dbReference type="GO" id="GO:0022900">
    <property type="term" value="P:electron transport chain"/>
    <property type="evidence" value="ECO:0007669"/>
    <property type="project" value="InterPro"/>
</dbReference>
<dbReference type="GO" id="GO:0009055">
    <property type="term" value="F:electron transfer activity"/>
    <property type="evidence" value="ECO:0007669"/>
    <property type="project" value="InterPro"/>
</dbReference>
<dbReference type="PROSITE" id="PS51009">
    <property type="entry name" value="CYTCII"/>
    <property type="match status" value="1"/>
</dbReference>
<dbReference type="InterPro" id="IPR010980">
    <property type="entry name" value="Cyt_c/b562"/>
</dbReference>